<dbReference type="EMBL" id="JBEPLS010000002">
    <property type="protein sequence ID" value="MET3603050.1"/>
    <property type="molecule type" value="Genomic_DNA"/>
</dbReference>
<evidence type="ECO:0000313" key="3">
    <source>
        <dbReference type="EMBL" id="MET3603050.1"/>
    </source>
</evidence>
<evidence type="ECO:0000313" key="4">
    <source>
        <dbReference type="Proteomes" id="UP001549111"/>
    </source>
</evidence>
<reference evidence="3 4" key="1">
    <citation type="submission" date="2024-06" db="EMBL/GenBank/DDBJ databases">
        <title>Genomic Encyclopedia of Type Strains, Phase IV (KMG-IV): sequencing the most valuable type-strain genomes for metagenomic binning, comparative biology and taxonomic classification.</title>
        <authorList>
            <person name="Goeker M."/>
        </authorList>
    </citation>
    <scope>NUCLEOTIDE SEQUENCE [LARGE SCALE GENOMIC DNA]</scope>
    <source>
        <strain evidence="3 4">D-501</strain>
    </source>
</reference>
<proteinExistence type="predicted"/>
<accession>A0ABV2IJF2</accession>
<name>A0ABV2IJF2_9BURK</name>
<feature type="domain" description="Inner membrane protein YgaP-like transmembrane" evidence="2">
    <location>
        <begin position="2"/>
        <end position="61"/>
    </location>
</feature>
<gene>
    <name evidence="3" type="ORF">ABIC99_000834</name>
</gene>
<dbReference type="Proteomes" id="UP001549111">
    <property type="component" value="Unassembled WGS sequence"/>
</dbReference>
<comment type="caution">
    <text evidence="3">The sequence shown here is derived from an EMBL/GenBank/DDBJ whole genome shotgun (WGS) entry which is preliminary data.</text>
</comment>
<sequence length="66" mass="6865">MMKTNVGGLDRILRILVGLVLIALAATGTVGAWGWIGIVPLATGLLRSCPLYSIIGLNTCPLSSRS</sequence>
<keyword evidence="4" id="KW-1185">Reference proteome</keyword>
<evidence type="ECO:0000256" key="1">
    <source>
        <dbReference type="SAM" id="Phobius"/>
    </source>
</evidence>
<organism evidence="3 4">
    <name type="scientific">Sphaerotilus sulfidivorans</name>
    <dbReference type="NCBI Taxonomy" id="639200"/>
    <lineage>
        <taxon>Bacteria</taxon>
        <taxon>Pseudomonadati</taxon>
        <taxon>Pseudomonadota</taxon>
        <taxon>Betaproteobacteria</taxon>
        <taxon>Burkholderiales</taxon>
        <taxon>Sphaerotilaceae</taxon>
        <taxon>Sphaerotilus</taxon>
    </lineage>
</organism>
<protein>
    <recommendedName>
        <fullName evidence="2">Inner membrane protein YgaP-like transmembrane domain-containing protein</fullName>
    </recommendedName>
</protein>
<dbReference type="Pfam" id="PF11127">
    <property type="entry name" value="YgaP-like_TM"/>
    <property type="match status" value="1"/>
</dbReference>
<evidence type="ECO:0000259" key="2">
    <source>
        <dbReference type="Pfam" id="PF11127"/>
    </source>
</evidence>
<dbReference type="InterPro" id="IPR021309">
    <property type="entry name" value="YgaP-like_TM"/>
</dbReference>
<keyword evidence="1" id="KW-1133">Transmembrane helix</keyword>
<keyword evidence="1" id="KW-0812">Transmembrane</keyword>
<feature type="transmembrane region" description="Helical" evidence="1">
    <location>
        <begin position="12"/>
        <end position="36"/>
    </location>
</feature>
<keyword evidence="1" id="KW-0472">Membrane</keyword>